<protein>
    <submittedName>
        <fullName evidence="1">Uncharacterized protein</fullName>
    </submittedName>
</protein>
<dbReference type="EMBL" id="JAVDQD010000003">
    <property type="protein sequence ID" value="MDR6239774.1"/>
    <property type="molecule type" value="Genomic_DNA"/>
</dbReference>
<dbReference type="InterPro" id="IPR006513">
    <property type="entry name" value="YtfJ_HI0045"/>
</dbReference>
<evidence type="ECO:0000313" key="1">
    <source>
        <dbReference type="EMBL" id="MDR6239774.1"/>
    </source>
</evidence>
<dbReference type="RefSeq" id="WP_309939538.1">
    <property type="nucleotide sequence ID" value="NZ_AP025305.1"/>
</dbReference>
<dbReference type="Pfam" id="PF09695">
    <property type="entry name" value="YtfJ_HI0045"/>
    <property type="match status" value="1"/>
</dbReference>
<reference evidence="1" key="1">
    <citation type="submission" date="2023-07" db="EMBL/GenBank/DDBJ databases">
        <title>Genomic Encyclopedia of Type Strains, Phase IV (KMG-IV): sequencing the most valuable type-strain genomes for metagenomic binning, comparative biology and taxonomic classification.</title>
        <authorList>
            <person name="Goeker M."/>
        </authorList>
    </citation>
    <scope>NUCLEOTIDE SEQUENCE</scope>
    <source>
        <strain evidence="1">DSM 26174</strain>
    </source>
</reference>
<gene>
    <name evidence="1" type="ORF">HNQ88_002822</name>
</gene>
<sequence length="200" mass="22800">MKFIHKIFPIFAIAMISMIFTQEASAGKKSKKEKSGIALGDKVEAVDIRDSSNDPVPLPSIGEKLVLLFYIDPDKPKYNREFYDRLTEEDFPTEIFHCYGIVNLKDAPLLPNGIVRFMIRREEEAYKDKGAKVYTDPSHILKKAWNLTDLNNKAAVILINDNKEVVFYQTDEMTPENSEDLIKLIWSNLNDKQSASLGTP</sequence>
<accession>A0AAE3XPQ2</accession>
<name>A0AAE3XPQ2_9BACT</name>
<dbReference type="Proteomes" id="UP001185092">
    <property type="component" value="Unassembled WGS sequence"/>
</dbReference>
<organism evidence="1 2">
    <name type="scientific">Aureibacter tunicatorum</name>
    <dbReference type="NCBI Taxonomy" id="866807"/>
    <lineage>
        <taxon>Bacteria</taxon>
        <taxon>Pseudomonadati</taxon>
        <taxon>Bacteroidota</taxon>
        <taxon>Cytophagia</taxon>
        <taxon>Cytophagales</taxon>
        <taxon>Persicobacteraceae</taxon>
        <taxon>Aureibacter</taxon>
    </lineage>
</organism>
<keyword evidence="2" id="KW-1185">Reference proteome</keyword>
<comment type="caution">
    <text evidence="1">The sequence shown here is derived from an EMBL/GenBank/DDBJ whole genome shotgun (WGS) entry which is preliminary data.</text>
</comment>
<evidence type="ECO:0000313" key="2">
    <source>
        <dbReference type="Proteomes" id="UP001185092"/>
    </source>
</evidence>
<proteinExistence type="predicted"/>
<dbReference type="AlphaFoldDB" id="A0AAE3XPQ2"/>